<dbReference type="HAMAP" id="MF_00612">
    <property type="entry name" value="UPF0225"/>
    <property type="match status" value="1"/>
</dbReference>
<dbReference type="Pfam" id="PF02810">
    <property type="entry name" value="SEC-C"/>
    <property type="match status" value="1"/>
</dbReference>
<dbReference type="PANTHER" id="PTHR33747">
    <property type="entry name" value="UPF0225 PROTEIN SCO1677"/>
    <property type="match status" value="1"/>
</dbReference>
<dbReference type="RefSeq" id="WP_189093723.1">
    <property type="nucleotide sequence ID" value="NZ_BMQL01000091.1"/>
</dbReference>
<dbReference type="Gene3D" id="3.10.450.50">
    <property type="match status" value="1"/>
</dbReference>
<dbReference type="Proteomes" id="UP000603865">
    <property type="component" value="Unassembled WGS sequence"/>
</dbReference>
<evidence type="ECO:0000256" key="2">
    <source>
        <dbReference type="HAMAP-Rule" id="MF_00612"/>
    </source>
</evidence>
<sequence>MSAGLCMCGSGKKYAVCCGPLHAGRNARTCEQLMRSRYSAYVLRLEAYLLHTWHPATRPARLNLENDQTRWLGLKIHSREDGGPGDGVGWVSFSASYRSGQDTHTLTERSEFVRLPEGRWVYVDGE</sequence>
<evidence type="ECO:0000259" key="3">
    <source>
        <dbReference type="Pfam" id="PF17775"/>
    </source>
</evidence>
<protein>
    <recommendedName>
        <fullName evidence="2">UPF0225 protein GCM10008957_54960</fullName>
    </recommendedName>
</protein>
<reference evidence="4" key="2">
    <citation type="submission" date="2020-09" db="EMBL/GenBank/DDBJ databases">
        <authorList>
            <person name="Sun Q."/>
            <person name="Ohkuma M."/>
        </authorList>
    </citation>
    <scope>NUCLEOTIDE SEQUENCE</scope>
    <source>
        <strain evidence="4">JCM 31311</strain>
    </source>
</reference>
<comment type="caution">
    <text evidence="4">The sequence shown here is derived from an EMBL/GenBank/DDBJ whole genome shotgun (WGS) entry which is preliminary data.</text>
</comment>
<name>A0A918KXB7_9DEIO</name>
<dbReference type="EMBL" id="BMQL01000091">
    <property type="protein sequence ID" value="GGR39019.1"/>
    <property type="molecule type" value="Genomic_DNA"/>
</dbReference>
<evidence type="ECO:0000313" key="4">
    <source>
        <dbReference type="EMBL" id="GGR39019.1"/>
    </source>
</evidence>
<organism evidence="4 5">
    <name type="scientific">Deinococcus ruber</name>
    <dbReference type="NCBI Taxonomy" id="1848197"/>
    <lineage>
        <taxon>Bacteria</taxon>
        <taxon>Thermotogati</taxon>
        <taxon>Deinococcota</taxon>
        <taxon>Deinococci</taxon>
        <taxon>Deinococcales</taxon>
        <taxon>Deinococcaceae</taxon>
        <taxon>Deinococcus</taxon>
    </lineage>
</organism>
<dbReference type="PANTHER" id="PTHR33747:SF1">
    <property type="entry name" value="ADENYLATE CYCLASE-ASSOCIATED CAP C-TERMINAL DOMAIN-CONTAINING PROTEIN"/>
    <property type="match status" value="1"/>
</dbReference>
<dbReference type="Pfam" id="PF17775">
    <property type="entry name" value="YchJ_M-like"/>
    <property type="match status" value="1"/>
</dbReference>
<gene>
    <name evidence="4" type="ORF">GCM10008957_54960</name>
</gene>
<dbReference type="AlphaFoldDB" id="A0A918KXB7"/>
<proteinExistence type="inferred from homology"/>
<dbReference type="InterPro" id="IPR023006">
    <property type="entry name" value="YchJ-like"/>
</dbReference>
<dbReference type="InterPro" id="IPR048469">
    <property type="entry name" value="YchJ-like_M"/>
</dbReference>
<evidence type="ECO:0000313" key="5">
    <source>
        <dbReference type="Proteomes" id="UP000603865"/>
    </source>
</evidence>
<feature type="domain" description="YchJ-like middle NTF2-like" evidence="3">
    <location>
        <begin position="29"/>
        <end position="125"/>
    </location>
</feature>
<dbReference type="SUPFAM" id="SSF54427">
    <property type="entry name" value="NTF2-like"/>
    <property type="match status" value="1"/>
</dbReference>
<evidence type="ECO:0000256" key="1">
    <source>
        <dbReference type="ARBA" id="ARBA00010839"/>
    </source>
</evidence>
<dbReference type="InterPro" id="IPR032710">
    <property type="entry name" value="NTF2-like_dom_sf"/>
</dbReference>
<comment type="similarity">
    <text evidence="1 2">Belongs to the UPF0225 family.</text>
</comment>
<keyword evidence="5" id="KW-1185">Reference proteome</keyword>
<accession>A0A918KXB7</accession>
<reference evidence="4" key="1">
    <citation type="journal article" date="2014" name="Int. J. Syst. Evol. Microbiol.">
        <title>Complete genome sequence of Corynebacterium casei LMG S-19264T (=DSM 44701T), isolated from a smear-ripened cheese.</title>
        <authorList>
            <consortium name="US DOE Joint Genome Institute (JGI-PGF)"/>
            <person name="Walter F."/>
            <person name="Albersmeier A."/>
            <person name="Kalinowski J."/>
            <person name="Ruckert C."/>
        </authorList>
    </citation>
    <scope>NUCLEOTIDE SEQUENCE</scope>
    <source>
        <strain evidence="4">JCM 31311</strain>
    </source>
</reference>
<dbReference type="InterPro" id="IPR004027">
    <property type="entry name" value="SEC_C_motif"/>
</dbReference>